<keyword evidence="2" id="KW-1133">Transmembrane helix</keyword>
<feature type="transmembrane region" description="Helical" evidence="2">
    <location>
        <begin position="140"/>
        <end position="164"/>
    </location>
</feature>
<feature type="region of interest" description="Disordered" evidence="1">
    <location>
        <begin position="331"/>
        <end position="368"/>
    </location>
</feature>
<proteinExistence type="predicted"/>
<protein>
    <submittedName>
        <fullName evidence="3">Uncharacterized protein</fullName>
    </submittedName>
</protein>
<evidence type="ECO:0000256" key="2">
    <source>
        <dbReference type="SAM" id="Phobius"/>
    </source>
</evidence>
<accession>A0A075GV45</accession>
<feature type="transmembrane region" description="Helical" evidence="2">
    <location>
        <begin position="18"/>
        <end position="42"/>
    </location>
</feature>
<keyword evidence="2" id="KW-0472">Membrane</keyword>
<feature type="compositionally biased region" description="Acidic residues" evidence="1">
    <location>
        <begin position="349"/>
        <end position="361"/>
    </location>
</feature>
<name>A0A075GV45_9EURY</name>
<feature type="transmembrane region" description="Helical" evidence="2">
    <location>
        <begin position="62"/>
        <end position="86"/>
    </location>
</feature>
<sequence>MRVGGSVAEQRSTLLQRFWLTIIVCGQVLLAPAIAFSATYFIDFGGILGERPLLRVDLIPWILSGSLGYGILSLILALVVGGWMPISVADKGGWMPVLGASRLVKDAAMVDRARTHLLTSPSGKMMQIVNREMIDGDRTLLEVHGGLQMLAAPLQILLAISPLLMLKFVPSEWLVPNRLLELSMVGYLVSLALILRSFPNFAQRFVGAASTARRFLVTVTKINWMFPVLILWLVGRIIVGFAFELIQPDVSQWQQIALEKSIIEAFLPVNVEVPETSFLDMLVALAVLPLATFTTMAVLGGGRHDLPDWLVNTESQWENLEDSEQLLLSDGSEIDSEDDEQEDLQKNDEDGEQNNADENEEAILVKGNKGEMLSALAKAKETTESNSHDDD</sequence>
<reference evidence="3" key="1">
    <citation type="journal article" date="2014" name="Genome Biol. Evol.">
        <title>Pangenome evidence for extensive interdomain horizontal transfer affecting lineage core and shell genes in uncultured planktonic thaumarchaeota and euryarchaeota.</title>
        <authorList>
            <person name="Deschamps P."/>
            <person name="Zivanovic Y."/>
            <person name="Moreira D."/>
            <person name="Rodriguez-Valera F."/>
            <person name="Lopez-Garcia P."/>
        </authorList>
    </citation>
    <scope>NUCLEOTIDE SEQUENCE</scope>
</reference>
<keyword evidence="2" id="KW-0812">Transmembrane</keyword>
<feature type="transmembrane region" description="Helical" evidence="2">
    <location>
        <begin position="222"/>
        <end position="243"/>
    </location>
</feature>
<evidence type="ECO:0000256" key="1">
    <source>
        <dbReference type="SAM" id="MobiDB-lite"/>
    </source>
</evidence>
<organism evidence="3">
    <name type="scientific">uncultured marine group II/III euryarchaeote KM3_190_A05</name>
    <dbReference type="NCBI Taxonomy" id="1457960"/>
    <lineage>
        <taxon>Archaea</taxon>
        <taxon>Methanobacteriati</taxon>
        <taxon>Methanobacteriota</taxon>
        <taxon>environmental samples</taxon>
    </lineage>
</organism>
<feature type="transmembrane region" description="Helical" evidence="2">
    <location>
        <begin position="278"/>
        <end position="299"/>
    </location>
</feature>
<feature type="compositionally biased region" description="Acidic residues" evidence="1">
    <location>
        <begin position="332"/>
        <end position="342"/>
    </location>
</feature>
<feature type="transmembrane region" description="Helical" evidence="2">
    <location>
        <begin position="184"/>
        <end position="202"/>
    </location>
</feature>
<dbReference type="EMBL" id="KF900762">
    <property type="protein sequence ID" value="AIF06187.1"/>
    <property type="molecule type" value="Genomic_DNA"/>
</dbReference>
<dbReference type="AlphaFoldDB" id="A0A075GV45"/>
<evidence type="ECO:0000313" key="3">
    <source>
        <dbReference type="EMBL" id="AIF06187.1"/>
    </source>
</evidence>